<organism evidence="1 2">
    <name type="scientific">Hymenobacter gummosus</name>
    <dbReference type="NCBI Taxonomy" id="1776032"/>
    <lineage>
        <taxon>Bacteria</taxon>
        <taxon>Pseudomonadati</taxon>
        <taxon>Bacteroidota</taxon>
        <taxon>Cytophagia</taxon>
        <taxon>Cytophagales</taxon>
        <taxon>Hymenobacteraceae</taxon>
        <taxon>Hymenobacter</taxon>
    </lineage>
</organism>
<dbReference type="RefSeq" id="WP_126693515.1">
    <property type="nucleotide sequence ID" value="NZ_RXOF01000006.1"/>
</dbReference>
<reference evidence="1 2" key="1">
    <citation type="submission" date="2018-12" db="EMBL/GenBank/DDBJ databases">
        <title>Hymenobacter gummosus sp. nov., isolated from a spring.</title>
        <authorList>
            <person name="Nie L."/>
        </authorList>
    </citation>
    <scope>NUCLEOTIDE SEQUENCE [LARGE SCALE GENOMIC DNA]</scope>
    <source>
        <strain evidence="1 2">KCTC 52166</strain>
    </source>
</reference>
<sequence>MLRLLYHSPTLSIEADEYHGWLYANWRHVPGLPAVQGGCAAILDCLQQTGYCRILNDNRLVCSLWAEAAEWVGRTFMPQLDAAGVRHLAWINARSMYGRLSSSQAVAYTERPHTRLFDDYAEAVAWLRAAEGP</sequence>
<accession>A0A431U2R9</accession>
<name>A0A431U2R9_9BACT</name>
<proteinExistence type="predicted"/>
<comment type="caution">
    <text evidence="1">The sequence shown here is derived from an EMBL/GenBank/DDBJ whole genome shotgun (WGS) entry which is preliminary data.</text>
</comment>
<dbReference type="EMBL" id="RXOF01000006">
    <property type="protein sequence ID" value="RTQ49656.1"/>
    <property type="molecule type" value="Genomic_DNA"/>
</dbReference>
<protein>
    <recommendedName>
        <fullName evidence="3">STAS/SEC14 domain-containing protein</fullName>
    </recommendedName>
</protein>
<dbReference type="Proteomes" id="UP000282184">
    <property type="component" value="Unassembled WGS sequence"/>
</dbReference>
<dbReference type="AlphaFoldDB" id="A0A431U2R9"/>
<evidence type="ECO:0008006" key="3">
    <source>
        <dbReference type="Google" id="ProtNLM"/>
    </source>
</evidence>
<evidence type="ECO:0000313" key="1">
    <source>
        <dbReference type="EMBL" id="RTQ49656.1"/>
    </source>
</evidence>
<gene>
    <name evidence="1" type="ORF">EJV47_12625</name>
</gene>
<keyword evidence="2" id="KW-1185">Reference proteome</keyword>
<dbReference type="OrthoDB" id="893408at2"/>
<evidence type="ECO:0000313" key="2">
    <source>
        <dbReference type="Proteomes" id="UP000282184"/>
    </source>
</evidence>